<dbReference type="InterPro" id="IPR011944">
    <property type="entry name" value="Steroid_delta5-4_isomerase"/>
</dbReference>
<evidence type="ECO:0000259" key="1">
    <source>
        <dbReference type="Pfam" id="PF13577"/>
    </source>
</evidence>
<gene>
    <name evidence="2" type="ORF">EJ04DRAFT_469234</name>
</gene>
<evidence type="ECO:0000313" key="3">
    <source>
        <dbReference type="Proteomes" id="UP000799444"/>
    </source>
</evidence>
<dbReference type="Proteomes" id="UP000799444">
    <property type="component" value="Unassembled WGS sequence"/>
</dbReference>
<feature type="non-terminal residue" evidence="2">
    <location>
        <position position="128"/>
    </location>
</feature>
<dbReference type="InterPro" id="IPR032710">
    <property type="entry name" value="NTF2-like_dom_sf"/>
</dbReference>
<sequence>MSTKTDTQAISTLLQSYASALSASDTSKVISLYTSDAIFMPQHFPTITGSKAIKETYDTIFANIALHVTMDVKEVVVTSPDWAFARTTTEGVQKDQRTGRESKEGNQELFVCQRVGGEWKLARYCFCS</sequence>
<organism evidence="2 3">
    <name type="scientific">Polyplosphaeria fusca</name>
    <dbReference type="NCBI Taxonomy" id="682080"/>
    <lineage>
        <taxon>Eukaryota</taxon>
        <taxon>Fungi</taxon>
        <taxon>Dikarya</taxon>
        <taxon>Ascomycota</taxon>
        <taxon>Pezizomycotina</taxon>
        <taxon>Dothideomycetes</taxon>
        <taxon>Pleosporomycetidae</taxon>
        <taxon>Pleosporales</taxon>
        <taxon>Tetraplosphaeriaceae</taxon>
        <taxon>Polyplosphaeria</taxon>
    </lineage>
</organism>
<dbReference type="InterPro" id="IPR037401">
    <property type="entry name" value="SnoaL-like"/>
</dbReference>
<proteinExistence type="predicted"/>
<dbReference type="AlphaFoldDB" id="A0A9P4V278"/>
<dbReference type="Pfam" id="PF13577">
    <property type="entry name" value="SnoaL_4"/>
    <property type="match status" value="1"/>
</dbReference>
<dbReference type="Gene3D" id="3.10.450.50">
    <property type="match status" value="1"/>
</dbReference>
<comment type="caution">
    <text evidence="2">The sequence shown here is derived from an EMBL/GenBank/DDBJ whole genome shotgun (WGS) entry which is preliminary data.</text>
</comment>
<feature type="domain" description="SnoaL-like" evidence="1">
    <location>
        <begin position="5"/>
        <end position="123"/>
    </location>
</feature>
<dbReference type="OrthoDB" id="332863at2759"/>
<dbReference type="EMBL" id="ML996168">
    <property type="protein sequence ID" value="KAF2733020.1"/>
    <property type="molecule type" value="Genomic_DNA"/>
</dbReference>
<protein>
    <recommendedName>
        <fullName evidence="1">SnoaL-like domain-containing protein</fullName>
    </recommendedName>
</protein>
<dbReference type="NCBIfam" id="TIGR02246">
    <property type="entry name" value="SgcJ/EcaC family oxidoreductase"/>
    <property type="match status" value="1"/>
</dbReference>
<accession>A0A9P4V278</accession>
<evidence type="ECO:0000313" key="2">
    <source>
        <dbReference type="EMBL" id="KAF2733020.1"/>
    </source>
</evidence>
<dbReference type="SUPFAM" id="SSF54427">
    <property type="entry name" value="NTF2-like"/>
    <property type="match status" value="1"/>
</dbReference>
<reference evidence="2" key="1">
    <citation type="journal article" date="2020" name="Stud. Mycol.">
        <title>101 Dothideomycetes genomes: a test case for predicting lifestyles and emergence of pathogens.</title>
        <authorList>
            <person name="Haridas S."/>
            <person name="Albert R."/>
            <person name="Binder M."/>
            <person name="Bloem J."/>
            <person name="Labutti K."/>
            <person name="Salamov A."/>
            <person name="Andreopoulos B."/>
            <person name="Baker S."/>
            <person name="Barry K."/>
            <person name="Bills G."/>
            <person name="Bluhm B."/>
            <person name="Cannon C."/>
            <person name="Castanera R."/>
            <person name="Culley D."/>
            <person name="Daum C."/>
            <person name="Ezra D."/>
            <person name="Gonzalez J."/>
            <person name="Henrissat B."/>
            <person name="Kuo A."/>
            <person name="Liang C."/>
            <person name="Lipzen A."/>
            <person name="Lutzoni F."/>
            <person name="Magnuson J."/>
            <person name="Mondo S."/>
            <person name="Nolan M."/>
            <person name="Ohm R."/>
            <person name="Pangilinan J."/>
            <person name="Park H.-J."/>
            <person name="Ramirez L."/>
            <person name="Alfaro M."/>
            <person name="Sun H."/>
            <person name="Tritt A."/>
            <person name="Yoshinaga Y."/>
            <person name="Zwiers L.-H."/>
            <person name="Turgeon B."/>
            <person name="Goodwin S."/>
            <person name="Spatafora J."/>
            <person name="Crous P."/>
            <person name="Grigoriev I."/>
        </authorList>
    </citation>
    <scope>NUCLEOTIDE SEQUENCE</scope>
    <source>
        <strain evidence="2">CBS 125425</strain>
    </source>
</reference>
<name>A0A9P4V278_9PLEO</name>
<keyword evidence="3" id="KW-1185">Reference proteome</keyword>